<sequence length="76" mass="9501">MREWDYERLAREIDERKAEVERRLLADRPPGRRLRTRPRDPEEQALLDRICLEKWREAERSGKIVIFSRNEWYYEP</sequence>
<protein>
    <submittedName>
        <fullName evidence="1">Uncharacterized protein</fullName>
    </submittedName>
</protein>
<evidence type="ECO:0000313" key="2">
    <source>
        <dbReference type="Proteomes" id="UP000243688"/>
    </source>
</evidence>
<gene>
    <name evidence="1" type="ORF">BLM47_10095</name>
</gene>
<dbReference type="AlphaFoldDB" id="A0A2A6DYE1"/>
<dbReference type="EMBL" id="MOXJ01000024">
    <property type="protein sequence ID" value="PDO09910.1"/>
    <property type="molecule type" value="Genomic_DNA"/>
</dbReference>
<dbReference type="Proteomes" id="UP000243688">
    <property type="component" value="Unassembled WGS sequence"/>
</dbReference>
<evidence type="ECO:0000313" key="1">
    <source>
        <dbReference type="EMBL" id="PDO09910.1"/>
    </source>
</evidence>
<proteinExistence type="predicted"/>
<comment type="caution">
    <text evidence="1">The sequence shown here is derived from an EMBL/GenBank/DDBJ whole genome shotgun (WGS) entry which is preliminary data.</text>
</comment>
<organism evidence="1 2">
    <name type="scientific">Candidatus Reconcilbacillus cellulovorans</name>
    <dbReference type="NCBI Taxonomy" id="1906605"/>
    <lineage>
        <taxon>Bacteria</taxon>
        <taxon>Bacillati</taxon>
        <taxon>Bacillota</taxon>
        <taxon>Bacilli</taxon>
        <taxon>Bacillales</taxon>
        <taxon>Paenibacillaceae</taxon>
        <taxon>Candidatus Reconcilbacillus</taxon>
    </lineage>
</organism>
<name>A0A2A6DYE1_9BACL</name>
<reference evidence="1 2" key="1">
    <citation type="submission" date="2016-12" db="EMBL/GenBank/DDBJ databases">
        <title>Candidatus Reconcilibacillus cellulovorans genome.</title>
        <authorList>
            <person name="Kolinko S."/>
            <person name="Wu Y.-W."/>
            <person name="Tachea F."/>
            <person name="Denzel E."/>
            <person name="Hiras J."/>
            <person name="Baecker N."/>
            <person name="Chan L.J."/>
            <person name="Eichorst S.A."/>
            <person name="Frey D."/>
            <person name="Adams P.D."/>
            <person name="Pray T."/>
            <person name="Tanjore D."/>
            <person name="Petzold C.J."/>
            <person name="Gladden J.M."/>
            <person name="Simmons B.A."/>
            <person name="Singer S.W."/>
        </authorList>
    </citation>
    <scope>NUCLEOTIDE SEQUENCE [LARGE SCALE GENOMIC DNA]</scope>
    <source>
        <strain evidence="1">JTherm</strain>
    </source>
</reference>
<accession>A0A2A6DYE1</accession>